<organism evidence="2">
    <name type="scientific">marine sediment metagenome</name>
    <dbReference type="NCBI Taxonomy" id="412755"/>
    <lineage>
        <taxon>unclassified sequences</taxon>
        <taxon>metagenomes</taxon>
        <taxon>ecological metagenomes</taxon>
    </lineage>
</organism>
<dbReference type="EMBL" id="BART01017311">
    <property type="protein sequence ID" value="GAG76401.1"/>
    <property type="molecule type" value="Genomic_DNA"/>
</dbReference>
<proteinExistence type="predicted"/>
<evidence type="ECO:0000256" key="1">
    <source>
        <dbReference type="SAM" id="MobiDB-lite"/>
    </source>
</evidence>
<protein>
    <submittedName>
        <fullName evidence="2">Uncharacterized protein</fullName>
    </submittedName>
</protein>
<gene>
    <name evidence="2" type="ORF">S01H4_32995</name>
</gene>
<evidence type="ECO:0000313" key="2">
    <source>
        <dbReference type="EMBL" id="GAG76401.1"/>
    </source>
</evidence>
<comment type="caution">
    <text evidence="2">The sequence shown here is derived from an EMBL/GenBank/DDBJ whole genome shotgun (WGS) entry which is preliminary data.</text>
</comment>
<name>X1BW67_9ZZZZ</name>
<reference evidence="2" key="1">
    <citation type="journal article" date="2014" name="Front. Microbiol.">
        <title>High frequency of phylogenetically diverse reductive dehalogenase-homologous genes in deep subseafloor sedimentary metagenomes.</title>
        <authorList>
            <person name="Kawai M."/>
            <person name="Futagami T."/>
            <person name="Toyoda A."/>
            <person name="Takaki Y."/>
            <person name="Nishi S."/>
            <person name="Hori S."/>
            <person name="Arai W."/>
            <person name="Tsubouchi T."/>
            <person name="Morono Y."/>
            <person name="Uchiyama I."/>
            <person name="Ito T."/>
            <person name="Fujiyama A."/>
            <person name="Inagaki F."/>
            <person name="Takami H."/>
        </authorList>
    </citation>
    <scope>NUCLEOTIDE SEQUENCE</scope>
    <source>
        <strain evidence="2">Expedition CK06-06</strain>
    </source>
</reference>
<sequence>GRKAETAQQSYGDKGSQEAERQQGAAESQTPNGNRGWWIRLFHLRRVPRASRGF</sequence>
<dbReference type="AlphaFoldDB" id="X1BW67"/>
<feature type="compositionally biased region" description="Polar residues" evidence="1">
    <location>
        <begin position="1"/>
        <end position="11"/>
    </location>
</feature>
<feature type="region of interest" description="Disordered" evidence="1">
    <location>
        <begin position="1"/>
        <end position="35"/>
    </location>
</feature>
<feature type="non-terminal residue" evidence="2">
    <location>
        <position position="1"/>
    </location>
</feature>
<accession>X1BW67</accession>